<dbReference type="AlphaFoldDB" id="A0A0C3L2B9"/>
<organism evidence="2 3">
    <name type="scientific">Tulasnella calospora MUT 4182</name>
    <dbReference type="NCBI Taxonomy" id="1051891"/>
    <lineage>
        <taxon>Eukaryota</taxon>
        <taxon>Fungi</taxon>
        <taxon>Dikarya</taxon>
        <taxon>Basidiomycota</taxon>
        <taxon>Agaricomycotina</taxon>
        <taxon>Agaricomycetes</taxon>
        <taxon>Cantharellales</taxon>
        <taxon>Tulasnellaceae</taxon>
        <taxon>Tulasnella</taxon>
    </lineage>
</organism>
<dbReference type="OrthoDB" id="10414675at2759"/>
<dbReference type="Proteomes" id="UP000054248">
    <property type="component" value="Unassembled WGS sequence"/>
</dbReference>
<feature type="compositionally biased region" description="Basic residues" evidence="1">
    <location>
        <begin position="1"/>
        <end position="11"/>
    </location>
</feature>
<feature type="region of interest" description="Disordered" evidence="1">
    <location>
        <begin position="1"/>
        <end position="42"/>
    </location>
</feature>
<evidence type="ECO:0000313" key="2">
    <source>
        <dbReference type="EMBL" id="KIO15827.1"/>
    </source>
</evidence>
<accession>A0A0C3L2B9</accession>
<protein>
    <submittedName>
        <fullName evidence="2">Uncharacterized protein</fullName>
    </submittedName>
</protein>
<reference evidence="2 3" key="1">
    <citation type="submission" date="2014-04" db="EMBL/GenBank/DDBJ databases">
        <authorList>
            <consortium name="DOE Joint Genome Institute"/>
            <person name="Kuo A."/>
            <person name="Girlanda M."/>
            <person name="Perotto S."/>
            <person name="Kohler A."/>
            <person name="Nagy L.G."/>
            <person name="Floudas D."/>
            <person name="Copeland A."/>
            <person name="Barry K.W."/>
            <person name="Cichocki N."/>
            <person name="Veneault-Fourrey C."/>
            <person name="LaButti K."/>
            <person name="Lindquist E.A."/>
            <person name="Lipzen A."/>
            <person name="Lundell T."/>
            <person name="Morin E."/>
            <person name="Murat C."/>
            <person name="Sun H."/>
            <person name="Tunlid A."/>
            <person name="Henrissat B."/>
            <person name="Grigoriev I.V."/>
            <person name="Hibbett D.S."/>
            <person name="Martin F."/>
            <person name="Nordberg H.P."/>
            <person name="Cantor M.N."/>
            <person name="Hua S.X."/>
        </authorList>
    </citation>
    <scope>NUCLEOTIDE SEQUENCE [LARGE SCALE GENOMIC DNA]</scope>
    <source>
        <strain evidence="2 3">MUT 4182</strain>
    </source>
</reference>
<reference evidence="3" key="2">
    <citation type="submission" date="2015-01" db="EMBL/GenBank/DDBJ databases">
        <title>Evolutionary Origins and Diversification of the Mycorrhizal Mutualists.</title>
        <authorList>
            <consortium name="DOE Joint Genome Institute"/>
            <consortium name="Mycorrhizal Genomics Consortium"/>
            <person name="Kohler A."/>
            <person name="Kuo A."/>
            <person name="Nagy L.G."/>
            <person name="Floudas D."/>
            <person name="Copeland A."/>
            <person name="Barry K.W."/>
            <person name="Cichocki N."/>
            <person name="Veneault-Fourrey C."/>
            <person name="LaButti K."/>
            <person name="Lindquist E.A."/>
            <person name="Lipzen A."/>
            <person name="Lundell T."/>
            <person name="Morin E."/>
            <person name="Murat C."/>
            <person name="Riley R."/>
            <person name="Ohm R."/>
            <person name="Sun H."/>
            <person name="Tunlid A."/>
            <person name="Henrissat B."/>
            <person name="Grigoriev I.V."/>
            <person name="Hibbett D.S."/>
            <person name="Martin F."/>
        </authorList>
    </citation>
    <scope>NUCLEOTIDE SEQUENCE [LARGE SCALE GENOMIC DNA]</scope>
    <source>
        <strain evidence="3">MUT 4182</strain>
    </source>
</reference>
<keyword evidence="3" id="KW-1185">Reference proteome</keyword>
<proteinExistence type="predicted"/>
<evidence type="ECO:0000313" key="3">
    <source>
        <dbReference type="Proteomes" id="UP000054248"/>
    </source>
</evidence>
<dbReference type="HOGENOM" id="CLU_1349781_0_0_1"/>
<dbReference type="EMBL" id="KN823797">
    <property type="protein sequence ID" value="KIO15827.1"/>
    <property type="molecule type" value="Genomic_DNA"/>
</dbReference>
<evidence type="ECO:0000256" key="1">
    <source>
        <dbReference type="SAM" id="MobiDB-lite"/>
    </source>
</evidence>
<gene>
    <name evidence="2" type="ORF">M407DRAFT_235406</name>
</gene>
<name>A0A0C3L2B9_9AGAM</name>
<sequence length="203" mass="23155">MYVKFAHRGKRSQSSFFCRKSGPGTNGAGSASEPARKKKPRVRIRTQVYKEKKARERTAALAFSQWLQQSSIPEDAFIPTSKELCDWEPIRTLISNLPVEETMSRDAFINVMNEGREFLESYDFKIKVRLVSQVLASQTSLTPDPPTIEDFGKLHLATSVFSCSEGKLRDGPSLHWIDQEYRRVPPYPASSHGFHLSLLRRNH</sequence>